<dbReference type="EMBL" id="CM056799">
    <property type="protein sequence ID" value="KAJ8710550.1"/>
    <property type="molecule type" value="Genomic_DNA"/>
</dbReference>
<comment type="caution">
    <text evidence="1">The sequence shown here is derived from an EMBL/GenBank/DDBJ whole genome shotgun (WGS) entry which is preliminary data.</text>
</comment>
<keyword evidence="2" id="KW-1185">Reference proteome</keyword>
<evidence type="ECO:0000313" key="2">
    <source>
        <dbReference type="Proteomes" id="UP001231649"/>
    </source>
</evidence>
<gene>
    <name evidence="1" type="ORF">PYW08_009065</name>
</gene>
<name>A0ACC2Q8Q4_9NEOP</name>
<dbReference type="Proteomes" id="UP001231649">
    <property type="component" value="Chromosome 23"/>
</dbReference>
<reference evidence="1" key="1">
    <citation type="submission" date="2023-03" db="EMBL/GenBank/DDBJ databases">
        <title>Chromosome-level genomes of two armyworms, Mythimna separata and Mythimna loreyi, provide insights into the biosynthesis and reception of sex pheromones.</title>
        <authorList>
            <person name="Zhao H."/>
        </authorList>
    </citation>
    <scope>NUCLEOTIDE SEQUENCE</scope>
    <source>
        <strain evidence="1">BeijingLab</strain>
    </source>
</reference>
<organism evidence="1 2">
    <name type="scientific">Mythimna loreyi</name>
    <dbReference type="NCBI Taxonomy" id="667449"/>
    <lineage>
        <taxon>Eukaryota</taxon>
        <taxon>Metazoa</taxon>
        <taxon>Ecdysozoa</taxon>
        <taxon>Arthropoda</taxon>
        <taxon>Hexapoda</taxon>
        <taxon>Insecta</taxon>
        <taxon>Pterygota</taxon>
        <taxon>Neoptera</taxon>
        <taxon>Endopterygota</taxon>
        <taxon>Lepidoptera</taxon>
        <taxon>Glossata</taxon>
        <taxon>Ditrysia</taxon>
        <taxon>Noctuoidea</taxon>
        <taxon>Noctuidae</taxon>
        <taxon>Noctuinae</taxon>
        <taxon>Hadenini</taxon>
        <taxon>Mythimna</taxon>
    </lineage>
</organism>
<sequence length="488" mass="56575">MLWLTALILWTSVSHSCGSDLQFPSWFKFGAATAAFQVEGAWNVSDKGESNWDRLTHRYPEKIADGSNGNDACNSYYLWERDIEIAAELGLQFYRFSISWPRLLPTGFANNISEDGKNYYNNLIDGLLEMGIQPVISIHHYDMPQMFQDLGGWTNPKIADWYAEYARVVYSLYGDRVKYWITINEPTLTCDWYYGQAILTPEREYYVGPYLCNKNLLLGHAKAYHIYDQEFRNKYNGKVSIANHLMWLMPYSNSTEDQELTEATMQFLNGRYTQPVFSKEGGWPAVVEQAVAKVSKEQGYSESRLPPFTQEEIELIRGTYDYLALNHYTSRLVRKRRPFEDVVQSLFSYVADLDAVLEMDPSWPFGYSELMSIYPRGLREIMLWVKQQYGDVEILITENGYSTGGSSLEDDARISFVRDHLEQVILSIEEGVNVTGYIYWALMDNFEWTSGYNSKFGLYEVDFSVPERTRTPRKSAEYYAQVIKKRSL</sequence>
<evidence type="ECO:0000313" key="1">
    <source>
        <dbReference type="EMBL" id="KAJ8710550.1"/>
    </source>
</evidence>
<accession>A0ACC2Q8Q4</accession>
<proteinExistence type="predicted"/>
<protein>
    <submittedName>
        <fullName evidence="1">Uncharacterized protein</fullName>
    </submittedName>
</protein>